<dbReference type="Proteomes" id="UP001595887">
    <property type="component" value="Unassembled WGS sequence"/>
</dbReference>
<evidence type="ECO:0000313" key="6">
    <source>
        <dbReference type="Proteomes" id="UP001595887"/>
    </source>
</evidence>
<dbReference type="Gene3D" id="3.40.50.2300">
    <property type="match status" value="2"/>
</dbReference>
<sequence>MTAIFAATSAAPQERVSGFARAVKRVAALSALALLAACQSVVPKGGNVPVAGPKPDPIVIPADGRHQVALLLPITGPDGDVGQSIANAAALAMTDTNSTTKINLKTYDTALGVAAAAQQAVADGNKLILGPLRGDNVVTAADIARTKNVPIISFSNDIGVAGRNVYVLGHLPSQSVDRIVRFAKAKGKNRFGAIVSNNVYGQRASSNLTISVRDAGGVLVNVQQADDSQASIDAAVARLKAEGPVDAILIGGTGGWARMVAPSLKRSRVNAQILGTELWNIDSRLASSADMRGAWFASVADGYYRQFAEKYRTRYGKAPLRLSSLGYDAILLTSRVSQEWQLGTTFPITNLIDPGGFIGIDGAFRFSGNGLSERMLEVQEVRAGQFTVIEAAPGAFAK</sequence>
<evidence type="ECO:0000259" key="4">
    <source>
        <dbReference type="Pfam" id="PF13458"/>
    </source>
</evidence>
<accession>A0ABV8RHC6</accession>
<dbReference type="InterPro" id="IPR028081">
    <property type="entry name" value="Leu-bd"/>
</dbReference>
<proteinExistence type="inferred from homology"/>
<name>A0ABV8RHC6_9SPHN</name>
<feature type="domain" description="Leucine-binding protein" evidence="4">
    <location>
        <begin position="67"/>
        <end position="332"/>
    </location>
</feature>
<comment type="caution">
    <text evidence="5">The sequence shown here is derived from an EMBL/GenBank/DDBJ whole genome shotgun (WGS) entry which is preliminary data.</text>
</comment>
<evidence type="ECO:0000256" key="3">
    <source>
        <dbReference type="ARBA" id="ARBA00022970"/>
    </source>
</evidence>
<dbReference type="SUPFAM" id="SSF53822">
    <property type="entry name" value="Periplasmic binding protein-like I"/>
    <property type="match status" value="1"/>
</dbReference>
<dbReference type="InterPro" id="IPR051010">
    <property type="entry name" value="BCAA_transport"/>
</dbReference>
<evidence type="ECO:0000313" key="5">
    <source>
        <dbReference type="EMBL" id="MFC4291686.1"/>
    </source>
</evidence>
<comment type="similarity">
    <text evidence="1">Belongs to the leucine-binding protein family.</text>
</comment>
<keyword evidence="6" id="KW-1185">Reference proteome</keyword>
<keyword evidence="3" id="KW-0813">Transport</keyword>
<evidence type="ECO:0000256" key="2">
    <source>
        <dbReference type="ARBA" id="ARBA00022729"/>
    </source>
</evidence>
<dbReference type="InterPro" id="IPR028082">
    <property type="entry name" value="Peripla_BP_I"/>
</dbReference>
<evidence type="ECO:0000256" key="1">
    <source>
        <dbReference type="ARBA" id="ARBA00010062"/>
    </source>
</evidence>
<gene>
    <name evidence="5" type="ORF">ACFOWX_04570</name>
</gene>
<dbReference type="PANTHER" id="PTHR30483">
    <property type="entry name" value="LEUCINE-SPECIFIC-BINDING PROTEIN"/>
    <property type="match status" value="1"/>
</dbReference>
<dbReference type="EMBL" id="JBHSDH010000013">
    <property type="protein sequence ID" value="MFC4291686.1"/>
    <property type="molecule type" value="Genomic_DNA"/>
</dbReference>
<dbReference type="Pfam" id="PF13458">
    <property type="entry name" value="Peripla_BP_6"/>
    <property type="match status" value="1"/>
</dbReference>
<dbReference type="CDD" id="cd06339">
    <property type="entry name" value="PBP1_YraM_LppC_lipoprotein-like"/>
    <property type="match status" value="1"/>
</dbReference>
<reference evidence="6" key="1">
    <citation type="journal article" date="2019" name="Int. J. Syst. Evol. Microbiol.">
        <title>The Global Catalogue of Microorganisms (GCM) 10K type strain sequencing project: providing services to taxonomists for standard genome sequencing and annotation.</title>
        <authorList>
            <consortium name="The Broad Institute Genomics Platform"/>
            <consortium name="The Broad Institute Genome Sequencing Center for Infectious Disease"/>
            <person name="Wu L."/>
            <person name="Ma J."/>
        </authorList>
    </citation>
    <scope>NUCLEOTIDE SEQUENCE [LARGE SCALE GENOMIC DNA]</scope>
    <source>
        <strain evidence="6">CECT 8531</strain>
    </source>
</reference>
<keyword evidence="2" id="KW-0732">Signal</keyword>
<dbReference type="RefSeq" id="WP_381421767.1">
    <property type="nucleotide sequence ID" value="NZ_JBHSDH010000013.1"/>
</dbReference>
<protein>
    <submittedName>
        <fullName evidence="5">Penicillin-binding protein activator</fullName>
    </submittedName>
</protein>
<organism evidence="5 6">
    <name type="scientific">Sphingorhabdus arenilitoris</name>
    <dbReference type="NCBI Taxonomy" id="1490041"/>
    <lineage>
        <taxon>Bacteria</taxon>
        <taxon>Pseudomonadati</taxon>
        <taxon>Pseudomonadota</taxon>
        <taxon>Alphaproteobacteria</taxon>
        <taxon>Sphingomonadales</taxon>
        <taxon>Sphingomonadaceae</taxon>
        <taxon>Sphingorhabdus</taxon>
    </lineage>
</organism>
<keyword evidence="3" id="KW-0029">Amino-acid transport</keyword>
<dbReference type="PANTHER" id="PTHR30483:SF6">
    <property type="entry name" value="PERIPLASMIC BINDING PROTEIN OF ABC TRANSPORTER FOR NATURAL AMINO ACIDS"/>
    <property type="match status" value="1"/>
</dbReference>